<gene>
    <name evidence="1" type="ORF">VSX56_13420</name>
</gene>
<dbReference type="EMBL" id="JAYWLC010000011">
    <property type="protein sequence ID" value="MER5172772.1"/>
    <property type="molecule type" value="Genomic_DNA"/>
</dbReference>
<comment type="caution">
    <text evidence="1">The sequence shown here is derived from an EMBL/GenBank/DDBJ whole genome shotgun (WGS) entry which is preliminary data.</text>
</comment>
<dbReference type="RefSeq" id="WP_339111993.1">
    <property type="nucleotide sequence ID" value="NZ_JAYWLC010000011.1"/>
</dbReference>
<keyword evidence="2" id="KW-1185">Reference proteome</keyword>
<proteinExistence type="predicted"/>
<organism evidence="1 2">
    <name type="scientific">Thioclava kandeliae</name>
    <dbReference type="NCBI Taxonomy" id="3070818"/>
    <lineage>
        <taxon>Bacteria</taxon>
        <taxon>Pseudomonadati</taxon>
        <taxon>Pseudomonadota</taxon>
        <taxon>Alphaproteobacteria</taxon>
        <taxon>Rhodobacterales</taxon>
        <taxon>Paracoccaceae</taxon>
        <taxon>Thioclava</taxon>
    </lineage>
</organism>
<dbReference type="Proteomes" id="UP001438953">
    <property type="component" value="Unassembled WGS sequence"/>
</dbReference>
<protein>
    <submittedName>
        <fullName evidence="1">Uncharacterized protein</fullName>
    </submittedName>
</protein>
<sequence length="163" mass="18530">MWPETIEGPLDRIARVVETARAAHFSEAVTLENAHWGEDLDARFPWECGAIYLIEDLGDPAETAEAFTLYRQNLTPQNRHRLKILQPTGSGSQVLHVGACSRNLRGALRQHVMSVTAATPALKLSWWYTPRPYRIHLRRYDVDPPVLDLIRSAMVEEMRPAFA</sequence>
<evidence type="ECO:0000313" key="1">
    <source>
        <dbReference type="EMBL" id="MER5172772.1"/>
    </source>
</evidence>
<accession>A0ABV1SIP3</accession>
<name>A0ABV1SIP3_9RHOB</name>
<evidence type="ECO:0000313" key="2">
    <source>
        <dbReference type="Proteomes" id="UP001438953"/>
    </source>
</evidence>
<reference evidence="1 2" key="1">
    <citation type="submission" date="2024-06" db="EMBL/GenBank/DDBJ databases">
        <title>Thioclava kandeliae sp. nov. from a rhizosphere soil sample of Kandelia candel in a mangrove.</title>
        <authorList>
            <person name="Mu T."/>
        </authorList>
    </citation>
    <scope>NUCLEOTIDE SEQUENCE [LARGE SCALE GENOMIC DNA]</scope>
    <source>
        <strain evidence="1 2">CPCC 100088</strain>
    </source>
</reference>